<evidence type="ECO:0000256" key="1">
    <source>
        <dbReference type="SAM" id="SignalP"/>
    </source>
</evidence>
<keyword evidence="1" id="KW-0732">Signal</keyword>
<protein>
    <submittedName>
        <fullName evidence="3">Uncharacterized protein YkwD</fullName>
    </submittedName>
</protein>
<comment type="caution">
    <text evidence="3">The sequence shown here is derived from an EMBL/GenBank/DDBJ whole genome shotgun (WGS) entry which is preliminary data.</text>
</comment>
<feature type="chain" id="PRO_5022173544" evidence="1">
    <location>
        <begin position="28"/>
        <end position="160"/>
    </location>
</feature>
<proteinExistence type="predicted"/>
<name>A0A543D0H1_9PSEU</name>
<dbReference type="RefSeq" id="WP_170231728.1">
    <property type="nucleotide sequence ID" value="NZ_VFPA01000006.1"/>
</dbReference>
<sequence length="160" mass="16551">MTVFGRLGSALLGAAATAVLFSGIAAAAPLAASAAPSRGGAVADLVAATNAARQAAGCPAVEPDAQLHEVAQAHAAELARHRYLEHVDREGRTSDERIRSAGYGESSGENLAFGYPTAAEVMEVWMSSSGHRRSIEDCTYTAIGVGYVADGHYWVQDFGS</sequence>
<dbReference type="SUPFAM" id="SSF55797">
    <property type="entry name" value="PR-1-like"/>
    <property type="match status" value="1"/>
</dbReference>
<evidence type="ECO:0000313" key="3">
    <source>
        <dbReference type="EMBL" id="TQM02850.1"/>
    </source>
</evidence>
<dbReference type="InterPro" id="IPR014044">
    <property type="entry name" value="CAP_dom"/>
</dbReference>
<accession>A0A543D0H1</accession>
<dbReference type="EMBL" id="VFPA01000006">
    <property type="protein sequence ID" value="TQM02850.1"/>
    <property type="molecule type" value="Genomic_DNA"/>
</dbReference>
<keyword evidence="4" id="KW-1185">Reference proteome</keyword>
<dbReference type="Gene3D" id="3.40.33.10">
    <property type="entry name" value="CAP"/>
    <property type="match status" value="1"/>
</dbReference>
<feature type="domain" description="SCP" evidence="2">
    <location>
        <begin position="47"/>
        <end position="158"/>
    </location>
</feature>
<dbReference type="PANTHER" id="PTHR31157">
    <property type="entry name" value="SCP DOMAIN-CONTAINING PROTEIN"/>
    <property type="match status" value="1"/>
</dbReference>
<dbReference type="PANTHER" id="PTHR31157:SF1">
    <property type="entry name" value="SCP DOMAIN-CONTAINING PROTEIN"/>
    <property type="match status" value="1"/>
</dbReference>
<dbReference type="InterPro" id="IPR035940">
    <property type="entry name" value="CAP_sf"/>
</dbReference>
<dbReference type="Pfam" id="PF00188">
    <property type="entry name" value="CAP"/>
    <property type="match status" value="1"/>
</dbReference>
<evidence type="ECO:0000259" key="2">
    <source>
        <dbReference type="Pfam" id="PF00188"/>
    </source>
</evidence>
<gene>
    <name evidence="3" type="ORF">FB558_7493</name>
</gene>
<dbReference type="CDD" id="cd05379">
    <property type="entry name" value="CAP_bacterial"/>
    <property type="match status" value="1"/>
</dbReference>
<feature type="signal peptide" evidence="1">
    <location>
        <begin position="1"/>
        <end position="27"/>
    </location>
</feature>
<dbReference type="AlphaFoldDB" id="A0A543D0H1"/>
<reference evidence="3 4" key="1">
    <citation type="submission" date="2019-06" db="EMBL/GenBank/DDBJ databases">
        <title>Sequencing the genomes of 1000 actinobacteria strains.</title>
        <authorList>
            <person name="Klenk H.-P."/>
        </authorList>
    </citation>
    <scope>NUCLEOTIDE SEQUENCE [LARGE SCALE GENOMIC DNA]</scope>
    <source>
        <strain evidence="3 4">DSM 45301</strain>
    </source>
</reference>
<evidence type="ECO:0000313" key="4">
    <source>
        <dbReference type="Proteomes" id="UP000315677"/>
    </source>
</evidence>
<organism evidence="3 4">
    <name type="scientific">Pseudonocardia kunmingensis</name>
    <dbReference type="NCBI Taxonomy" id="630975"/>
    <lineage>
        <taxon>Bacteria</taxon>
        <taxon>Bacillati</taxon>
        <taxon>Actinomycetota</taxon>
        <taxon>Actinomycetes</taxon>
        <taxon>Pseudonocardiales</taxon>
        <taxon>Pseudonocardiaceae</taxon>
        <taxon>Pseudonocardia</taxon>
    </lineage>
</organism>
<dbReference type="Proteomes" id="UP000315677">
    <property type="component" value="Unassembled WGS sequence"/>
</dbReference>